<evidence type="ECO:0000256" key="3">
    <source>
        <dbReference type="ARBA" id="ARBA00023315"/>
    </source>
</evidence>
<evidence type="ECO:0000256" key="2">
    <source>
        <dbReference type="ARBA" id="ARBA00022737"/>
    </source>
</evidence>
<dbReference type="PROSITE" id="PS00101">
    <property type="entry name" value="HEXAPEP_TRANSFERASES"/>
    <property type="match status" value="1"/>
</dbReference>
<dbReference type="InterPro" id="IPR018357">
    <property type="entry name" value="Hexapep_transf_CS"/>
</dbReference>
<dbReference type="Gene3D" id="2.160.10.10">
    <property type="entry name" value="Hexapeptide repeat proteins"/>
    <property type="match status" value="1"/>
</dbReference>
<dbReference type="RefSeq" id="WP_087426740.1">
    <property type="nucleotide sequence ID" value="NZ_NFII01000017.1"/>
</dbReference>
<evidence type="ECO:0008006" key="6">
    <source>
        <dbReference type="Google" id="ProtNLM"/>
    </source>
</evidence>
<proteinExistence type="predicted"/>
<keyword evidence="2" id="KW-0677">Repeat</keyword>
<evidence type="ECO:0000313" key="4">
    <source>
        <dbReference type="EMBL" id="OUN99901.1"/>
    </source>
</evidence>
<reference evidence="5" key="1">
    <citation type="submission" date="2017-04" db="EMBL/GenBank/DDBJ databases">
        <title>Function of individual gut microbiota members based on whole genome sequencing of pure cultures obtained from chicken caecum.</title>
        <authorList>
            <person name="Medvecky M."/>
            <person name="Cejkova D."/>
            <person name="Polansky O."/>
            <person name="Karasova D."/>
            <person name="Kubasova T."/>
            <person name="Cizek A."/>
            <person name="Rychlik I."/>
        </authorList>
    </citation>
    <scope>NUCLEOTIDE SEQUENCE [LARGE SCALE GENOMIC DNA]</scope>
    <source>
        <strain evidence="5">An43</strain>
    </source>
</reference>
<dbReference type="GO" id="GO:0016746">
    <property type="term" value="F:acyltransferase activity"/>
    <property type="evidence" value="ECO:0007669"/>
    <property type="project" value="UniProtKB-KW"/>
</dbReference>
<organism evidence="4 5">
    <name type="scientific">Bacteroides clarus</name>
    <dbReference type="NCBI Taxonomy" id="626929"/>
    <lineage>
        <taxon>Bacteria</taxon>
        <taxon>Pseudomonadati</taxon>
        <taxon>Bacteroidota</taxon>
        <taxon>Bacteroidia</taxon>
        <taxon>Bacteroidales</taxon>
        <taxon>Bacteroidaceae</taxon>
        <taxon>Bacteroides</taxon>
    </lineage>
</organism>
<dbReference type="EMBL" id="NFII01000017">
    <property type="protein sequence ID" value="OUN99901.1"/>
    <property type="molecule type" value="Genomic_DNA"/>
</dbReference>
<sequence length="199" mass="22300">MKSYFHPHYNNIMITHITSFFWKTLSYMSAYWWHVKIEKGCCFKGKPIFRVLPNSSITIGSHCTFNSSYRSNLIGIYSPCMFSTIKQGAKLEIGEKCGFSGTVIGCAQSIKIGKNVRCGANTMITDSDWHNDDYRSSSDRPIVIEDNVWLGYGVKILKGVHIGKNSFIGACSIVTQDIPENVIAAGNPCRVIKKINNEK</sequence>
<dbReference type="InterPro" id="IPR001451">
    <property type="entry name" value="Hexapep"/>
</dbReference>
<dbReference type="Pfam" id="PF00132">
    <property type="entry name" value="Hexapep"/>
    <property type="match status" value="1"/>
</dbReference>
<evidence type="ECO:0000256" key="1">
    <source>
        <dbReference type="ARBA" id="ARBA00022679"/>
    </source>
</evidence>
<dbReference type="InterPro" id="IPR011004">
    <property type="entry name" value="Trimer_LpxA-like_sf"/>
</dbReference>
<evidence type="ECO:0000313" key="5">
    <source>
        <dbReference type="Proteomes" id="UP000195386"/>
    </source>
</evidence>
<gene>
    <name evidence="4" type="ORF">B5F97_15035</name>
</gene>
<keyword evidence="3" id="KW-0012">Acyltransferase</keyword>
<dbReference type="CDD" id="cd04647">
    <property type="entry name" value="LbH_MAT_like"/>
    <property type="match status" value="1"/>
</dbReference>
<accession>A0A1Y3YRA4</accession>
<dbReference type="AlphaFoldDB" id="A0A1Y3YRA4"/>
<keyword evidence="1" id="KW-0808">Transferase</keyword>
<comment type="caution">
    <text evidence="4">The sequence shown here is derived from an EMBL/GenBank/DDBJ whole genome shotgun (WGS) entry which is preliminary data.</text>
</comment>
<dbReference type="SUPFAM" id="SSF51161">
    <property type="entry name" value="Trimeric LpxA-like enzymes"/>
    <property type="match status" value="1"/>
</dbReference>
<dbReference type="Proteomes" id="UP000195386">
    <property type="component" value="Unassembled WGS sequence"/>
</dbReference>
<dbReference type="PANTHER" id="PTHR23416">
    <property type="entry name" value="SIALIC ACID SYNTHASE-RELATED"/>
    <property type="match status" value="1"/>
</dbReference>
<protein>
    <recommendedName>
        <fullName evidence="6">Acyltransferase</fullName>
    </recommendedName>
</protein>
<dbReference type="InterPro" id="IPR051159">
    <property type="entry name" value="Hexapeptide_acetyltransf"/>
</dbReference>
<name>A0A1Y3YRA4_9BACE</name>
<dbReference type="PANTHER" id="PTHR23416:SF78">
    <property type="entry name" value="LIPOPOLYSACCHARIDE BIOSYNTHESIS O-ACETYL TRANSFERASE WBBJ-RELATED"/>
    <property type="match status" value="1"/>
</dbReference>